<evidence type="ECO:0000313" key="12">
    <source>
        <dbReference type="EMBL" id="QII46930.1"/>
    </source>
</evidence>
<dbReference type="GO" id="GO:0031992">
    <property type="term" value="F:energy transducer activity"/>
    <property type="evidence" value="ECO:0007669"/>
    <property type="project" value="TreeGrafter"/>
</dbReference>
<dbReference type="GO" id="GO:0015031">
    <property type="term" value="P:protein transport"/>
    <property type="evidence" value="ECO:0007669"/>
    <property type="project" value="UniProtKB-KW"/>
</dbReference>
<comment type="subcellular location">
    <subcellularLocation>
        <location evidence="1">Cell inner membrane</location>
        <topology evidence="1">Single-pass membrane protein</topology>
        <orientation evidence="1">Periplasmic side</orientation>
    </subcellularLocation>
</comment>
<keyword evidence="3" id="KW-0813">Transport</keyword>
<keyword evidence="5" id="KW-0997">Cell inner membrane</keyword>
<evidence type="ECO:0000256" key="1">
    <source>
        <dbReference type="ARBA" id="ARBA00004383"/>
    </source>
</evidence>
<keyword evidence="9 10" id="KW-0472">Membrane</keyword>
<feature type="transmembrane region" description="Helical" evidence="10">
    <location>
        <begin position="16"/>
        <end position="34"/>
    </location>
</feature>
<feature type="domain" description="TonB C-terminal" evidence="11">
    <location>
        <begin position="152"/>
        <end position="243"/>
    </location>
</feature>
<dbReference type="GO" id="GO:0098797">
    <property type="term" value="C:plasma membrane protein complex"/>
    <property type="evidence" value="ECO:0007669"/>
    <property type="project" value="TreeGrafter"/>
</dbReference>
<evidence type="ECO:0000256" key="5">
    <source>
        <dbReference type="ARBA" id="ARBA00022519"/>
    </source>
</evidence>
<dbReference type="PROSITE" id="PS52015">
    <property type="entry name" value="TONB_CTD"/>
    <property type="match status" value="1"/>
</dbReference>
<gene>
    <name evidence="12" type="ORF">GVT53_20340</name>
</gene>
<evidence type="ECO:0000256" key="8">
    <source>
        <dbReference type="ARBA" id="ARBA00022989"/>
    </source>
</evidence>
<reference evidence="12 13" key="1">
    <citation type="submission" date="2020-02" db="EMBL/GenBank/DDBJ databases">
        <title>Complete genome of Muricauda sp. 501str8.</title>
        <authorList>
            <person name="Dong B."/>
            <person name="Zhu S."/>
            <person name="Yang J."/>
            <person name="Chen J."/>
        </authorList>
    </citation>
    <scope>NUCLEOTIDE SEQUENCE [LARGE SCALE GENOMIC DNA]</scope>
    <source>
        <strain evidence="12 13">501str8</strain>
    </source>
</reference>
<evidence type="ECO:0000256" key="9">
    <source>
        <dbReference type="ARBA" id="ARBA00023136"/>
    </source>
</evidence>
<evidence type="ECO:0000313" key="13">
    <source>
        <dbReference type="Proteomes" id="UP000502928"/>
    </source>
</evidence>
<sequence>MKPKKNPNAEIGRNSSLYFMIGLTSVLFMTWQSFEVKFYEKESKVSEVVQVTDELKEDVPITEMIRTATPPPPPSAPNVIEIVNDVEDVKETIIESTESSQETYIEDAVVKIEDVDVEEVEEEIVVPFAVIEYVPVFPGCENLQTQAERKECFNQKVQEHIKENFNYPPSALEMGITGRVYVQFVIDTQGRVSGIQKRGPDKLLEDEAGRIISILPKVTPGQQRGKPVMVKYSIPINFIMHND</sequence>
<dbReference type="GO" id="GO:0055085">
    <property type="term" value="P:transmembrane transport"/>
    <property type="evidence" value="ECO:0007669"/>
    <property type="project" value="InterPro"/>
</dbReference>
<evidence type="ECO:0000256" key="6">
    <source>
        <dbReference type="ARBA" id="ARBA00022692"/>
    </source>
</evidence>
<keyword evidence="7" id="KW-0653">Protein transport</keyword>
<evidence type="ECO:0000259" key="11">
    <source>
        <dbReference type="PROSITE" id="PS52015"/>
    </source>
</evidence>
<dbReference type="Gene3D" id="3.30.1150.10">
    <property type="match status" value="1"/>
</dbReference>
<organism evidence="12 13">
    <name type="scientific">Flagellimonas oceani</name>
    <dbReference type="NCBI Taxonomy" id="2698672"/>
    <lineage>
        <taxon>Bacteria</taxon>
        <taxon>Pseudomonadati</taxon>
        <taxon>Bacteroidota</taxon>
        <taxon>Flavobacteriia</taxon>
        <taxon>Flavobacteriales</taxon>
        <taxon>Flavobacteriaceae</taxon>
        <taxon>Flagellimonas</taxon>
    </lineage>
</organism>
<keyword evidence="8 10" id="KW-1133">Transmembrane helix</keyword>
<dbReference type="AlphaFoldDB" id="A0A6G7J8B5"/>
<dbReference type="PANTHER" id="PTHR33446">
    <property type="entry name" value="PROTEIN TONB-RELATED"/>
    <property type="match status" value="1"/>
</dbReference>
<evidence type="ECO:0000256" key="2">
    <source>
        <dbReference type="ARBA" id="ARBA00006555"/>
    </source>
</evidence>
<dbReference type="KEGG" id="mut:GVT53_20340"/>
<protein>
    <submittedName>
        <fullName evidence="12">Energy transducer TonB</fullName>
    </submittedName>
</protein>
<dbReference type="InterPro" id="IPR037682">
    <property type="entry name" value="TonB_C"/>
</dbReference>
<proteinExistence type="inferred from homology"/>
<dbReference type="NCBIfam" id="TIGR01352">
    <property type="entry name" value="tonB_Cterm"/>
    <property type="match status" value="1"/>
</dbReference>
<accession>A0A6G7J8B5</accession>
<dbReference type="InterPro" id="IPR051045">
    <property type="entry name" value="TonB-dependent_transducer"/>
</dbReference>
<dbReference type="RefSeq" id="WP_166250270.1">
    <property type="nucleotide sequence ID" value="NZ_CP049616.1"/>
</dbReference>
<dbReference type="InterPro" id="IPR006260">
    <property type="entry name" value="TonB/TolA_C"/>
</dbReference>
<name>A0A6G7J8B5_9FLAO</name>
<dbReference type="SUPFAM" id="SSF74653">
    <property type="entry name" value="TolA/TonB C-terminal domain"/>
    <property type="match status" value="1"/>
</dbReference>
<dbReference type="Pfam" id="PF03544">
    <property type="entry name" value="TonB_C"/>
    <property type="match status" value="1"/>
</dbReference>
<keyword evidence="6 10" id="KW-0812">Transmembrane</keyword>
<comment type="similarity">
    <text evidence="2">Belongs to the TonB family.</text>
</comment>
<keyword evidence="13" id="KW-1185">Reference proteome</keyword>
<dbReference type="PANTHER" id="PTHR33446:SF2">
    <property type="entry name" value="PROTEIN TONB"/>
    <property type="match status" value="1"/>
</dbReference>
<evidence type="ECO:0000256" key="10">
    <source>
        <dbReference type="SAM" id="Phobius"/>
    </source>
</evidence>
<dbReference type="Proteomes" id="UP000502928">
    <property type="component" value="Chromosome"/>
</dbReference>
<keyword evidence="4" id="KW-1003">Cell membrane</keyword>
<dbReference type="EMBL" id="CP049616">
    <property type="protein sequence ID" value="QII46930.1"/>
    <property type="molecule type" value="Genomic_DNA"/>
</dbReference>
<evidence type="ECO:0000256" key="7">
    <source>
        <dbReference type="ARBA" id="ARBA00022927"/>
    </source>
</evidence>
<evidence type="ECO:0000256" key="3">
    <source>
        <dbReference type="ARBA" id="ARBA00022448"/>
    </source>
</evidence>
<evidence type="ECO:0000256" key="4">
    <source>
        <dbReference type="ARBA" id="ARBA00022475"/>
    </source>
</evidence>